<dbReference type="CDD" id="cd07377">
    <property type="entry name" value="WHTH_GntR"/>
    <property type="match status" value="1"/>
</dbReference>
<dbReference type="SUPFAM" id="SSF53383">
    <property type="entry name" value="PLP-dependent transferases"/>
    <property type="match status" value="1"/>
</dbReference>
<dbReference type="InterPro" id="IPR015421">
    <property type="entry name" value="PyrdxlP-dep_Trfase_major"/>
</dbReference>
<dbReference type="PANTHER" id="PTHR46577">
    <property type="entry name" value="HTH-TYPE TRANSCRIPTIONAL REGULATORY PROTEIN GABR"/>
    <property type="match status" value="1"/>
</dbReference>
<dbReference type="InterPro" id="IPR036390">
    <property type="entry name" value="WH_DNA-bd_sf"/>
</dbReference>
<evidence type="ECO:0000313" key="7">
    <source>
        <dbReference type="EMBL" id="NUU01562.1"/>
    </source>
</evidence>
<dbReference type="Gene3D" id="3.40.640.10">
    <property type="entry name" value="Type I PLP-dependent aspartate aminotransferase-like (Major domain)"/>
    <property type="match status" value="1"/>
</dbReference>
<evidence type="ECO:0000259" key="6">
    <source>
        <dbReference type="PROSITE" id="PS50949"/>
    </source>
</evidence>
<dbReference type="SMART" id="SM00345">
    <property type="entry name" value="HTH_GNTR"/>
    <property type="match status" value="1"/>
</dbReference>
<keyword evidence="4" id="KW-0238">DNA-binding</keyword>
<keyword evidence="7" id="KW-0808">Transferase</keyword>
<keyword evidence="3" id="KW-0805">Transcription regulation</keyword>
<comment type="caution">
    <text evidence="7">The sequence shown here is derived from an EMBL/GenBank/DDBJ whole genome shotgun (WGS) entry which is preliminary data.</text>
</comment>
<keyword evidence="7" id="KW-0032">Aminotransferase</keyword>
<dbReference type="Pfam" id="PF00155">
    <property type="entry name" value="Aminotran_1_2"/>
    <property type="match status" value="1"/>
</dbReference>
<evidence type="ECO:0000256" key="5">
    <source>
        <dbReference type="ARBA" id="ARBA00023163"/>
    </source>
</evidence>
<evidence type="ECO:0000256" key="4">
    <source>
        <dbReference type="ARBA" id="ARBA00023125"/>
    </source>
</evidence>
<dbReference type="EMBL" id="JABFMT010000006">
    <property type="protein sequence ID" value="NUU01562.1"/>
    <property type="molecule type" value="Genomic_DNA"/>
</dbReference>
<dbReference type="Proteomes" id="UP000536746">
    <property type="component" value="Unassembled WGS sequence"/>
</dbReference>
<name>A0ABX2LSN5_9BURK</name>
<evidence type="ECO:0000313" key="8">
    <source>
        <dbReference type="Proteomes" id="UP000536746"/>
    </source>
</evidence>
<evidence type="ECO:0000256" key="3">
    <source>
        <dbReference type="ARBA" id="ARBA00023015"/>
    </source>
</evidence>
<gene>
    <name evidence="7" type="ORF">HNO84_08130</name>
</gene>
<evidence type="ECO:0000256" key="1">
    <source>
        <dbReference type="ARBA" id="ARBA00005384"/>
    </source>
</evidence>
<dbReference type="InterPro" id="IPR051446">
    <property type="entry name" value="HTH_trans_reg/aminotransferase"/>
</dbReference>
<organism evidence="7 8">
    <name type="scientific">Herbaspirillum robiniae</name>
    <dbReference type="NCBI Taxonomy" id="2014887"/>
    <lineage>
        <taxon>Bacteria</taxon>
        <taxon>Pseudomonadati</taxon>
        <taxon>Pseudomonadota</taxon>
        <taxon>Betaproteobacteria</taxon>
        <taxon>Burkholderiales</taxon>
        <taxon>Oxalobacteraceae</taxon>
        <taxon>Herbaspirillum</taxon>
    </lineage>
</organism>
<dbReference type="PANTHER" id="PTHR46577:SF1">
    <property type="entry name" value="HTH-TYPE TRANSCRIPTIONAL REGULATORY PROTEIN GABR"/>
    <property type="match status" value="1"/>
</dbReference>
<dbReference type="Gene3D" id="1.10.10.10">
    <property type="entry name" value="Winged helix-like DNA-binding domain superfamily/Winged helix DNA-binding domain"/>
    <property type="match status" value="1"/>
</dbReference>
<keyword evidence="2" id="KW-0663">Pyridoxal phosphate</keyword>
<keyword evidence="5" id="KW-0804">Transcription</keyword>
<protein>
    <submittedName>
        <fullName evidence="7">PLP-dependent aminotransferase family protein</fullName>
    </submittedName>
</protein>
<dbReference type="InterPro" id="IPR004839">
    <property type="entry name" value="Aminotransferase_I/II_large"/>
</dbReference>
<comment type="similarity">
    <text evidence="1">In the C-terminal section; belongs to the class-I pyridoxal-phosphate-dependent aminotransferase family.</text>
</comment>
<keyword evidence="8" id="KW-1185">Reference proteome</keyword>
<dbReference type="InterPro" id="IPR000524">
    <property type="entry name" value="Tscrpt_reg_HTH_GntR"/>
</dbReference>
<dbReference type="CDD" id="cd00609">
    <property type="entry name" value="AAT_like"/>
    <property type="match status" value="1"/>
</dbReference>
<dbReference type="GO" id="GO:0008483">
    <property type="term" value="F:transaminase activity"/>
    <property type="evidence" value="ECO:0007669"/>
    <property type="project" value="UniProtKB-KW"/>
</dbReference>
<dbReference type="PROSITE" id="PS50949">
    <property type="entry name" value="HTH_GNTR"/>
    <property type="match status" value="1"/>
</dbReference>
<accession>A0ABX2LSN5</accession>
<dbReference type="SUPFAM" id="SSF46785">
    <property type="entry name" value="Winged helix' DNA-binding domain"/>
    <property type="match status" value="1"/>
</dbReference>
<evidence type="ECO:0000256" key="2">
    <source>
        <dbReference type="ARBA" id="ARBA00022898"/>
    </source>
</evidence>
<dbReference type="InterPro" id="IPR036388">
    <property type="entry name" value="WH-like_DNA-bd_sf"/>
</dbReference>
<dbReference type="Pfam" id="PF00392">
    <property type="entry name" value="GntR"/>
    <property type="match status" value="1"/>
</dbReference>
<reference evidence="7 8" key="1">
    <citation type="journal article" date="2020" name="Front. Plant Sci.">
        <title>Isolation of Rhizosphere Bacteria That Improve Quality and Water Stress Tolerance in Greenhouse Ornamentals.</title>
        <authorList>
            <person name="Nordstedt N.P."/>
            <person name="Jones M.L."/>
        </authorList>
    </citation>
    <scope>NUCLEOTIDE SEQUENCE [LARGE SCALE GENOMIC DNA]</scope>
    <source>
        <strain evidence="7 8">C6C2</strain>
    </source>
</reference>
<dbReference type="RefSeq" id="WP_079217650.1">
    <property type="nucleotide sequence ID" value="NZ_CP018845.1"/>
</dbReference>
<feature type="domain" description="HTH gntR-type" evidence="6">
    <location>
        <begin position="19"/>
        <end position="87"/>
    </location>
</feature>
<dbReference type="InterPro" id="IPR015424">
    <property type="entry name" value="PyrdxlP-dep_Trfase"/>
</dbReference>
<proteinExistence type="inferred from homology"/>
<sequence>MVQMRNWRILLELDGASGNASYRDILAGLARAIKDGRLQPGAPLPGTREMAGMLGVNRKTVIVAYEEAVIKGWLVSEQRRGTFVSAAFDAGAAAATRAQSAGAQPGSRAFAPAFMPASLPSYFDHLAQPAEGRPRGDGMMYFDNGSPDHRLLPQAVLHRHYRNAMRDSLRSGRVRYGNPEAARQLRTALAEMLGATRALAVSPSCICLTQGTQMALHLVASALIRPGDVVLVERLSYPPAWAIFRALGARIEVVDIDADGCRVSQVEEICRRRPVRCIYLTPHHQFPSTVSLRADRREKLLALAAQHAFSIIEEDYDHEYHFSGRPYPPLASDARQRNVIYVGSLSKLLGPSFRCGFIVAPENLIQALEQHQFLLSTHGDVVMQKMMADLIGNGELRRHVRRSSKHYRARQEVLLDCLHAGFGERIATRAPQGGLALWVTFDPETDVDAMARHALQEGLFVRSGSQFSPVGEPVNGLRLGFASMAPDELVRAVARLQRAWKSSLR</sequence>